<keyword evidence="7" id="KW-1185">Reference proteome</keyword>
<evidence type="ECO:0000256" key="4">
    <source>
        <dbReference type="ARBA" id="ARBA00023239"/>
    </source>
</evidence>
<evidence type="ECO:0000256" key="3">
    <source>
        <dbReference type="ARBA" id="ARBA00022833"/>
    </source>
</evidence>
<keyword evidence="3" id="KW-0862">Zinc</keyword>
<keyword evidence="4" id="KW-0456">Lyase</keyword>
<evidence type="ECO:0000256" key="1">
    <source>
        <dbReference type="ARBA" id="ARBA00006217"/>
    </source>
</evidence>
<dbReference type="Proteomes" id="UP001201985">
    <property type="component" value="Unassembled WGS sequence"/>
</dbReference>
<dbReference type="SMART" id="SM00947">
    <property type="entry name" value="Pro_CA"/>
    <property type="match status" value="1"/>
</dbReference>
<comment type="similarity">
    <text evidence="1">Belongs to the beta-class carbonic anhydrase family.</text>
</comment>
<dbReference type="InterPro" id="IPR036874">
    <property type="entry name" value="Carbonic_anhydrase_sf"/>
</dbReference>
<evidence type="ECO:0000313" key="6">
    <source>
        <dbReference type="EMBL" id="MCI0752381.1"/>
    </source>
</evidence>
<dbReference type="Pfam" id="PF00484">
    <property type="entry name" value="Pro_CA"/>
    <property type="match status" value="1"/>
</dbReference>
<proteinExistence type="inferred from homology"/>
<dbReference type="PANTHER" id="PTHR11002">
    <property type="entry name" value="CARBONIC ANHYDRASE"/>
    <property type="match status" value="1"/>
</dbReference>
<accession>A0ABS9VZM7</accession>
<dbReference type="SUPFAM" id="SSF53056">
    <property type="entry name" value="beta-carbonic anhydrase, cab"/>
    <property type="match status" value="1"/>
</dbReference>
<dbReference type="InterPro" id="IPR001765">
    <property type="entry name" value="Carbonic_anhydrase"/>
</dbReference>
<dbReference type="EMBL" id="JALBUU010000004">
    <property type="protein sequence ID" value="MCI0752381.1"/>
    <property type="molecule type" value="Genomic_DNA"/>
</dbReference>
<protein>
    <recommendedName>
        <fullName evidence="2">carbonic anhydrase</fullName>
        <ecNumber evidence="2">4.2.1.1</ecNumber>
    </recommendedName>
</protein>
<dbReference type="PANTHER" id="PTHR11002:SF79">
    <property type="entry name" value="CARBONIC ANHYDRASE 2"/>
    <property type="match status" value="1"/>
</dbReference>
<name>A0ABS9VZM7_9PROT</name>
<dbReference type="EC" id="4.2.1.1" evidence="2"/>
<dbReference type="CDD" id="cd03378">
    <property type="entry name" value="beta_CA_cladeC"/>
    <property type="match status" value="1"/>
</dbReference>
<dbReference type="InterPro" id="IPR015892">
    <property type="entry name" value="Carbonic_anhydrase_CS"/>
</dbReference>
<evidence type="ECO:0000313" key="7">
    <source>
        <dbReference type="Proteomes" id="UP001201985"/>
    </source>
</evidence>
<organism evidence="6 7">
    <name type="scientific">Teichococcus vastitatis</name>
    <dbReference type="NCBI Taxonomy" id="2307076"/>
    <lineage>
        <taxon>Bacteria</taxon>
        <taxon>Pseudomonadati</taxon>
        <taxon>Pseudomonadota</taxon>
        <taxon>Alphaproteobacteria</taxon>
        <taxon>Acetobacterales</taxon>
        <taxon>Roseomonadaceae</taxon>
        <taxon>Roseomonas</taxon>
    </lineage>
</organism>
<dbReference type="Gene3D" id="3.40.1050.10">
    <property type="entry name" value="Carbonic anhydrase"/>
    <property type="match status" value="1"/>
</dbReference>
<gene>
    <name evidence="6" type="ORF">MON41_01220</name>
</gene>
<dbReference type="PROSITE" id="PS00704">
    <property type="entry name" value="PROK_CO2_ANHYDRASE_1"/>
    <property type="match status" value="1"/>
</dbReference>
<evidence type="ECO:0000256" key="2">
    <source>
        <dbReference type="ARBA" id="ARBA00012925"/>
    </source>
</evidence>
<evidence type="ECO:0000256" key="5">
    <source>
        <dbReference type="ARBA" id="ARBA00048348"/>
    </source>
</evidence>
<dbReference type="RefSeq" id="WP_202910671.1">
    <property type="nucleotide sequence ID" value="NZ_JALBUU010000004.1"/>
</dbReference>
<sequence length="252" mass="26430">MFQLPCRCCGPFTHRPGASFPGRRAVAAGMLAGLAALTLPPRAALGAEAVPRTALTPDQALQRMKQGNDQFRTDAPFRSATGRERRVELARGQAPFCVLIGCSDSRVPPELLFGRGLGELFIVRNAGNTVDTAALGSVEYGVGVLGCPLVVVLGHEGCGAVAAALSVVERNSSFPGVVGEMIQPIIPAVLSARQPDGAVSLDDAVVANARRVAARLGTQSTVLRDAVDQGRLKVVAARYDLDDGDVTWFEDL</sequence>
<comment type="catalytic activity">
    <reaction evidence="5">
        <text>hydrogencarbonate + H(+) = CO2 + H2O</text>
        <dbReference type="Rhea" id="RHEA:10748"/>
        <dbReference type="ChEBI" id="CHEBI:15377"/>
        <dbReference type="ChEBI" id="CHEBI:15378"/>
        <dbReference type="ChEBI" id="CHEBI:16526"/>
        <dbReference type="ChEBI" id="CHEBI:17544"/>
        <dbReference type="EC" id="4.2.1.1"/>
    </reaction>
</comment>
<reference evidence="6 7" key="1">
    <citation type="submission" date="2022-03" db="EMBL/GenBank/DDBJ databases">
        <title>Complete genome analysis of Roseomonas KG 17.1 : a prolific producer of plant growth promoters.</title>
        <authorList>
            <person name="Saadouli I."/>
            <person name="Najjari A."/>
            <person name="Mosbah A."/>
            <person name="Ouzari H.I."/>
        </authorList>
    </citation>
    <scope>NUCLEOTIDE SEQUENCE [LARGE SCALE GENOMIC DNA]</scope>
    <source>
        <strain evidence="6 7">KG17-1</strain>
    </source>
</reference>
<comment type="caution">
    <text evidence="6">The sequence shown here is derived from an EMBL/GenBank/DDBJ whole genome shotgun (WGS) entry which is preliminary data.</text>
</comment>